<dbReference type="EMBL" id="CP001013">
    <property type="protein sequence ID" value="ACB32763.1"/>
    <property type="molecule type" value="Genomic_DNA"/>
</dbReference>
<dbReference type="eggNOG" id="ENOG502ZNNZ">
    <property type="taxonomic scope" value="Bacteria"/>
</dbReference>
<evidence type="ECO:0000313" key="1">
    <source>
        <dbReference type="EMBL" id="ACB32763.1"/>
    </source>
</evidence>
<dbReference type="KEGG" id="lch:Lcho_0488"/>
<dbReference type="AlphaFoldDB" id="B1XXZ4"/>
<dbReference type="Proteomes" id="UP000001693">
    <property type="component" value="Chromosome"/>
</dbReference>
<gene>
    <name evidence="1" type="ordered locus">Lcho_0488</name>
</gene>
<protein>
    <submittedName>
        <fullName evidence="1">Uncharacterized protein</fullName>
    </submittedName>
</protein>
<proteinExistence type="predicted"/>
<dbReference type="OrthoDB" id="8910755at2"/>
<name>B1XXZ4_LEPCP</name>
<dbReference type="RefSeq" id="WP_012345525.1">
    <property type="nucleotide sequence ID" value="NC_010524.1"/>
</dbReference>
<reference evidence="1 2" key="1">
    <citation type="submission" date="2008-03" db="EMBL/GenBank/DDBJ databases">
        <title>Complete sequence of Leptothrix cholodnii SP-6.</title>
        <authorList>
            <consortium name="US DOE Joint Genome Institute"/>
            <person name="Copeland A."/>
            <person name="Lucas S."/>
            <person name="Lapidus A."/>
            <person name="Glavina del Rio T."/>
            <person name="Dalin E."/>
            <person name="Tice H."/>
            <person name="Bruce D."/>
            <person name="Goodwin L."/>
            <person name="Pitluck S."/>
            <person name="Chertkov O."/>
            <person name="Brettin T."/>
            <person name="Detter J.C."/>
            <person name="Han C."/>
            <person name="Kuske C.R."/>
            <person name="Schmutz J."/>
            <person name="Larimer F."/>
            <person name="Land M."/>
            <person name="Hauser L."/>
            <person name="Kyrpides N."/>
            <person name="Lykidis A."/>
            <person name="Emerson D."/>
            <person name="Richardson P."/>
        </authorList>
    </citation>
    <scope>NUCLEOTIDE SEQUENCE [LARGE SCALE GENOMIC DNA]</scope>
    <source>
        <strain evidence="2">ATCC 51168 / LMG 8142 / SP-6</strain>
    </source>
</reference>
<dbReference type="HOGENOM" id="CLU_2155202_0_0_4"/>
<evidence type="ECO:0000313" key="2">
    <source>
        <dbReference type="Proteomes" id="UP000001693"/>
    </source>
</evidence>
<sequence length="111" mass="12324">MPLSFLKGLFGSSEIKTLAQSLANELSRRYPPAMATGEGRKLSPQAVTNILESVINKAVSKSHEWNLGVIGKAKLGNALRWELKDKGYPDKFIEMVTEALVVYMSRQEKKS</sequence>
<keyword evidence="2" id="KW-1185">Reference proteome</keyword>
<organism evidence="1 2">
    <name type="scientific">Leptothrix cholodnii (strain ATCC 51168 / LMG 8142 / SP-6)</name>
    <name type="common">Leptothrix discophora (strain SP-6)</name>
    <dbReference type="NCBI Taxonomy" id="395495"/>
    <lineage>
        <taxon>Bacteria</taxon>
        <taxon>Pseudomonadati</taxon>
        <taxon>Pseudomonadota</taxon>
        <taxon>Betaproteobacteria</taxon>
        <taxon>Burkholderiales</taxon>
        <taxon>Sphaerotilaceae</taxon>
        <taxon>Leptothrix</taxon>
    </lineage>
</organism>
<accession>B1XXZ4</accession>
<dbReference type="STRING" id="395495.Lcho_0488"/>